<dbReference type="EC" id="2.7.7.6" evidence="4"/>
<dbReference type="AlphaFoldDB" id="A2SSW1"/>
<dbReference type="Proteomes" id="UP000000365">
    <property type="component" value="Chromosome"/>
</dbReference>
<sequence>MYKGMKLKIIELEKDKIRVTLEGEGHTIVNALVDEILADPEVDVAKYVIKYQFSDPEVFITMKPGSTKEPLTVMREAAQHMIDRCDALLSCLKN</sequence>
<evidence type="ECO:0000256" key="4">
    <source>
        <dbReference type="HAMAP-Rule" id="MF_00261"/>
    </source>
</evidence>
<dbReference type="HAMAP" id="MF_00261">
    <property type="entry name" value="RNApol_arch_Rpo11"/>
    <property type="match status" value="1"/>
</dbReference>
<evidence type="ECO:0000313" key="6">
    <source>
        <dbReference type="EMBL" id="ABN07417.1"/>
    </source>
</evidence>
<dbReference type="SUPFAM" id="SSF55257">
    <property type="entry name" value="RBP11-like subunits of RNA polymerase"/>
    <property type="match status" value="1"/>
</dbReference>
<gene>
    <name evidence="4" type="primary">rpo11</name>
    <name evidence="4" type="synonym">rpoL</name>
    <name evidence="6" type="ordered locus">Mlab_1248</name>
</gene>
<comment type="subcellular location">
    <subcellularLocation>
        <location evidence="4">Cytoplasm</location>
    </subcellularLocation>
</comment>
<comment type="subunit">
    <text evidence="4">Part of the RNA polymerase complex.</text>
</comment>
<dbReference type="KEGG" id="mla:Mlab_1248"/>
<keyword evidence="1 4" id="KW-0240">DNA-directed RNA polymerase</keyword>
<dbReference type="InterPro" id="IPR009025">
    <property type="entry name" value="RBP11-like_dimer"/>
</dbReference>
<reference evidence="6 7" key="1">
    <citation type="journal article" date="2009" name="Stand. Genomic Sci.">
        <title>Complete genome sequence of Methanocorpusculum labreanum type strain Z.</title>
        <authorList>
            <person name="Anderson I.J."/>
            <person name="Sieprawska-Lupa M."/>
            <person name="Goltsman E."/>
            <person name="Lapidus A."/>
            <person name="Copeland A."/>
            <person name="Glavina Del Rio T."/>
            <person name="Tice H."/>
            <person name="Dalin E."/>
            <person name="Barry K."/>
            <person name="Pitluck S."/>
            <person name="Hauser L."/>
            <person name="Land M."/>
            <person name="Lucas S."/>
            <person name="Richardson P."/>
            <person name="Whitman W.B."/>
            <person name="Kyrpides N.C."/>
        </authorList>
    </citation>
    <scope>NUCLEOTIDE SEQUENCE [LARGE SCALE GENOMIC DNA]</scope>
    <source>
        <strain evidence="7">ATCC 43576 / DSM 4855 / Z</strain>
    </source>
</reference>
<comment type="function">
    <text evidence="4">DNA-dependent RNA polymerase (RNAP) catalyzes the transcription of DNA into RNA using the four ribonucleoside triphosphates as substrates.</text>
</comment>
<keyword evidence="4 6" id="KW-0548">Nucleotidyltransferase</keyword>
<dbReference type="GO" id="GO:0006351">
    <property type="term" value="P:DNA-templated transcription"/>
    <property type="evidence" value="ECO:0007669"/>
    <property type="project" value="UniProtKB-UniRule"/>
</dbReference>
<organism evidence="6 7">
    <name type="scientific">Methanocorpusculum labreanum (strain ATCC 43576 / DSM 4855 / Z)</name>
    <dbReference type="NCBI Taxonomy" id="410358"/>
    <lineage>
        <taxon>Archaea</taxon>
        <taxon>Methanobacteriati</taxon>
        <taxon>Methanobacteriota</taxon>
        <taxon>Stenosarchaea group</taxon>
        <taxon>Methanomicrobia</taxon>
        <taxon>Methanomicrobiales</taxon>
        <taxon>Methanocorpusculaceae</taxon>
        <taxon>Methanocorpusculum</taxon>
    </lineage>
</organism>
<comment type="similarity">
    <text evidence="4">Belongs to the archaeal Rpo11/eukaryotic RPB11/RPC19 RNA polymerase subunit family.</text>
</comment>
<dbReference type="CDD" id="cd06927">
    <property type="entry name" value="RNAP_L"/>
    <property type="match status" value="1"/>
</dbReference>
<evidence type="ECO:0000313" key="7">
    <source>
        <dbReference type="Proteomes" id="UP000000365"/>
    </source>
</evidence>
<dbReference type="InterPro" id="IPR022905">
    <property type="entry name" value="Rpo11-like"/>
</dbReference>
<evidence type="ECO:0000259" key="5">
    <source>
        <dbReference type="Pfam" id="PF13656"/>
    </source>
</evidence>
<evidence type="ECO:0000256" key="1">
    <source>
        <dbReference type="ARBA" id="ARBA00022478"/>
    </source>
</evidence>
<keyword evidence="4 6" id="KW-0808">Transferase</keyword>
<dbReference type="GO" id="GO:0046983">
    <property type="term" value="F:protein dimerization activity"/>
    <property type="evidence" value="ECO:0007669"/>
    <property type="project" value="InterPro"/>
</dbReference>
<dbReference type="EMBL" id="CP000559">
    <property type="protein sequence ID" value="ABN07417.1"/>
    <property type="molecule type" value="Genomic_DNA"/>
</dbReference>
<dbReference type="Gene3D" id="3.30.1360.10">
    <property type="entry name" value="RNA polymerase, RBP11-like subunit"/>
    <property type="match status" value="1"/>
</dbReference>
<proteinExistence type="inferred from homology"/>
<dbReference type="GO" id="GO:0000428">
    <property type="term" value="C:DNA-directed RNA polymerase complex"/>
    <property type="evidence" value="ECO:0007669"/>
    <property type="project" value="UniProtKB-KW"/>
</dbReference>
<dbReference type="STRING" id="410358.Mlab_1248"/>
<dbReference type="GO" id="GO:0003899">
    <property type="term" value="F:DNA-directed RNA polymerase activity"/>
    <property type="evidence" value="ECO:0007669"/>
    <property type="project" value="UniProtKB-UniRule"/>
</dbReference>
<keyword evidence="3 4" id="KW-0804">Transcription</keyword>
<protein>
    <recommendedName>
        <fullName evidence="4">DNA-directed RNA polymerase subunit Rpo11</fullName>
        <ecNumber evidence="4">2.7.7.6</ecNumber>
    </recommendedName>
    <alternativeName>
        <fullName evidence="4">DNA-directed RNA polymerase subunit L</fullName>
    </alternativeName>
</protein>
<dbReference type="HOGENOM" id="CLU_090381_5_3_2"/>
<dbReference type="InterPro" id="IPR036603">
    <property type="entry name" value="RBP11-like"/>
</dbReference>
<keyword evidence="2 4" id="KW-0963">Cytoplasm</keyword>
<dbReference type="Pfam" id="PF13656">
    <property type="entry name" value="RNA_pol_L_2"/>
    <property type="match status" value="1"/>
</dbReference>
<name>A2SSW1_METLZ</name>
<keyword evidence="7" id="KW-1185">Reference proteome</keyword>
<evidence type="ECO:0000256" key="2">
    <source>
        <dbReference type="ARBA" id="ARBA00022490"/>
    </source>
</evidence>
<dbReference type="GO" id="GO:0005737">
    <property type="term" value="C:cytoplasm"/>
    <property type="evidence" value="ECO:0007669"/>
    <property type="project" value="UniProtKB-SubCell"/>
</dbReference>
<dbReference type="eggNOG" id="arCOG04111">
    <property type="taxonomic scope" value="Archaea"/>
</dbReference>
<comment type="catalytic activity">
    <reaction evidence="4">
        <text>RNA(n) + a ribonucleoside 5'-triphosphate = RNA(n+1) + diphosphate</text>
        <dbReference type="Rhea" id="RHEA:21248"/>
        <dbReference type="Rhea" id="RHEA-COMP:14527"/>
        <dbReference type="Rhea" id="RHEA-COMP:17342"/>
        <dbReference type="ChEBI" id="CHEBI:33019"/>
        <dbReference type="ChEBI" id="CHEBI:61557"/>
        <dbReference type="ChEBI" id="CHEBI:140395"/>
        <dbReference type="EC" id="2.7.7.6"/>
    </reaction>
</comment>
<evidence type="ECO:0000256" key="3">
    <source>
        <dbReference type="ARBA" id="ARBA00023163"/>
    </source>
</evidence>
<accession>A2SSW1</accession>
<feature type="domain" description="DNA-directed RNA polymerase RBP11-like dimerisation" evidence="5">
    <location>
        <begin position="17"/>
        <end position="89"/>
    </location>
</feature>
<dbReference type="NCBIfam" id="NF002239">
    <property type="entry name" value="PRK01146.2-3"/>
    <property type="match status" value="1"/>
</dbReference>